<dbReference type="AlphaFoldDB" id="A0A9X2GHI3"/>
<protein>
    <submittedName>
        <fullName evidence="2">Uncharacterized protein</fullName>
    </submittedName>
</protein>
<evidence type="ECO:0000313" key="2">
    <source>
        <dbReference type="EMBL" id="MCP2357619.1"/>
    </source>
</evidence>
<evidence type="ECO:0000256" key="1">
    <source>
        <dbReference type="SAM" id="MobiDB-lite"/>
    </source>
</evidence>
<feature type="region of interest" description="Disordered" evidence="1">
    <location>
        <begin position="1"/>
        <end position="81"/>
    </location>
</feature>
<reference evidence="2" key="1">
    <citation type="submission" date="2022-06" db="EMBL/GenBank/DDBJ databases">
        <title>Sequencing the genomes of 1000 actinobacteria strains.</title>
        <authorList>
            <person name="Klenk H.-P."/>
        </authorList>
    </citation>
    <scope>NUCLEOTIDE SEQUENCE</scope>
    <source>
        <strain evidence="2">DSM 46694</strain>
    </source>
</reference>
<accession>A0A9X2GHI3</accession>
<gene>
    <name evidence="2" type="ORF">HD597_004639</name>
</gene>
<keyword evidence="3" id="KW-1185">Reference proteome</keyword>
<sequence>MTLETPRWRIRPSSRSASSVSRGATGELPSRAPIRRFTTSRRSTPSERRFAPSSTARRRTARAVSRPGRSPLGQPVSFIAP</sequence>
<feature type="compositionally biased region" description="Low complexity" evidence="1">
    <location>
        <begin position="11"/>
        <end position="22"/>
    </location>
</feature>
<comment type="caution">
    <text evidence="2">The sequence shown here is derived from an EMBL/GenBank/DDBJ whole genome shotgun (WGS) entry which is preliminary data.</text>
</comment>
<evidence type="ECO:0000313" key="3">
    <source>
        <dbReference type="Proteomes" id="UP001139648"/>
    </source>
</evidence>
<name>A0A9X2GHI3_9ACTN</name>
<dbReference type="EMBL" id="JAMZEB010000002">
    <property type="protein sequence ID" value="MCP2357619.1"/>
    <property type="molecule type" value="Genomic_DNA"/>
</dbReference>
<proteinExistence type="predicted"/>
<organism evidence="2 3">
    <name type="scientific">Nonomuraea thailandensis</name>
    <dbReference type="NCBI Taxonomy" id="1188745"/>
    <lineage>
        <taxon>Bacteria</taxon>
        <taxon>Bacillati</taxon>
        <taxon>Actinomycetota</taxon>
        <taxon>Actinomycetes</taxon>
        <taxon>Streptosporangiales</taxon>
        <taxon>Streptosporangiaceae</taxon>
        <taxon>Nonomuraea</taxon>
    </lineage>
</organism>
<dbReference type="Proteomes" id="UP001139648">
    <property type="component" value="Unassembled WGS sequence"/>
</dbReference>